<dbReference type="EMBL" id="POUB01000583">
    <property type="protein sequence ID" value="PZF81318.1"/>
    <property type="molecule type" value="Genomic_DNA"/>
</dbReference>
<dbReference type="InterPro" id="IPR050345">
    <property type="entry name" value="Aliph_Amidase/BUP"/>
</dbReference>
<protein>
    <submittedName>
        <fullName evidence="3">NAD+ synthase</fullName>
        <ecNumber evidence="3">6.3.5.1</ecNumber>
    </submittedName>
</protein>
<dbReference type="AlphaFoldDB" id="A0A2W2BM04"/>
<keyword evidence="4" id="KW-1185">Reference proteome</keyword>
<evidence type="ECO:0000313" key="3">
    <source>
        <dbReference type="EMBL" id="PZF81318.1"/>
    </source>
</evidence>
<feature type="domain" description="CN hydrolase" evidence="2">
    <location>
        <begin position="1"/>
        <end position="141"/>
    </location>
</feature>
<evidence type="ECO:0000256" key="1">
    <source>
        <dbReference type="ARBA" id="ARBA00022801"/>
    </source>
</evidence>
<dbReference type="InterPro" id="IPR036526">
    <property type="entry name" value="C-N_Hydrolase_sf"/>
</dbReference>
<sequence>IATYAKRELPNYQVFDERRYFCSGRDAGQGAVVLDVKGTRVGLLICEDAWFEEPAAAAKAAGAALLCVINASPFHIGKVEEREQRMAERARATGLPLLYAHLVGGQDEMVFDGASFAVQASGELALRAPMFEEALAVVDLA</sequence>
<evidence type="ECO:0000259" key="2">
    <source>
        <dbReference type="PROSITE" id="PS50263"/>
    </source>
</evidence>
<comment type="caution">
    <text evidence="3">The sequence shown here is derived from an EMBL/GenBank/DDBJ whole genome shotgun (WGS) entry which is preliminary data.</text>
</comment>
<organism evidence="3 4">
    <name type="scientific">Micromonospora deserti</name>
    <dbReference type="NCBI Taxonomy" id="2070366"/>
    <lineage>
        <taxon>Bacteria</taxon>
        <taxon>Bacillati</taxon>
        <taxon>Actinomycetota</taxon>
        <taxon>Actinomycetes</taxon>
        <taxon>Micromonosporales</taxon>
        <taxon>Micromonosporaceae</taxon>
        <taxon>Micromonospora</taxon>
    </lineage>
</organism>
<dbReference type="CDD" id="cd07570">
    <property type="entry name" value="GAT_Gln-NAD-synth"/>
    <property type="match status" value="1"/>
</dbReference>
<dbReference type="Pfam" id="PF00795">
    <property type="entry name" value="CN_hydrolase"/>
    <property type="match status" value="1"/>
</dbReference>
<feature type="non-terminal residue" evidence="3">
    <location>
        <position position="1"/>
    </location>
</feature>
<reference evidence="3 4" key="1">
    <citation type="submission" date="2018-01" db="EMBL/GenBank/DDBJ databases">
        <title>Draft genome sequence of Salinispora sp. 13K206.</title>
        <authorList>
            <person name="Sahin N."/>
            <person name="Saygin H."/>
            <person name="Ay H."/>
        </authorList>
    </citation>
    <scope>NUCLEOTIDE SEQUENCE [LARGE SCALE GENOMIC DNA]</scope>
    <source>
        <strain evidence="3 4">13K206</strain>
    </source>
</reference>
<dbReference type="Gene3D" id="3.60.110.10">
    <property type="entry name" value="Carbon-nitrogen hydrolase"/>
    <property type="match status" value="1"/>
</dbReference>
<dbReference type="PANTHER" id="PTHR43674:SF2">
    <property type="entry name" value="BETA-UREIDOPROPIONASE"/>
    <property type="match status" value="1"/>
</dbReference>
<evidence type="ECO:0000313" key="4">
    <source>
        <dbReference type="Proteomes" id="UP000248749"/>
    </source>
</evidence>
<dbReference type="SUPFAM" id="SSF56317">
    <property type="entry name" value="Carbon-nitrogen hydrolase"/>
    <property type="match status" value="1"/>
</dbReference>
<gene>
    <name evidence="3" type="ORF">C1I99_31945</name>
</gene>
<dbReference type="RefSeq" id="WP_325049261.1">
    <property type="nucleotide sequence ID" value="NZ_POUB01000583.1"/>
</dbReference>
<dbReference type="EC" id="6.3.5.1" evidence="3"/>
<accession>A0A2W2BM04</accession>
<proteinExistence type="predicted"/>
<keyword evidence="1" id="KW-0378">Hydrolase</keyword>
<dbReference type="GO" id="GO:0016811">
    <property type="term" value="F:hydrolase activity, acting on carbon-nitrogen (but not peptide) bonds, in linear amides"/>
    <property type="evidence" value="ECO:0007669"/>
    <property type="project" value="UniProtKB-ARBA"/>
</dbReference>
<dbReference type="Proteomes" id="UP000248749">
    <property type="component" value="Unassembled WGS sequence"/>
</dbReference>
<keyword evidence="3" id="KW-0436">Ligase</keyword>
<dbReference type="PANTHER" id="PTHR43674">
    <property type="entry name" value="NITRILASE C965.09-RELATED"/>
    <property type="match status" value="1"/>
</dbReference>
<name>A0A2W2BM04_9ACTN</name>
<feature type="non-terminal residue" evidence="3">
    <location>
        <position position="141"/>
    </location>
</feature>
<dbReference type="InterPro" id="IPR003010">
    <property type="entry name" value="C-N_Hydrolase"/>
</dbReference>
<dbReference type="PROSITE" id="PS50263">
    <property type="entry name" value="CN_HYDROLASE"/>
    <property type="match status" value="1"/>
</dbReference>
<dbReference type="GO" id="GO:0003952">
    <property type="term" value="F:NAD+ synthase (glutamine-hydrolyzing) activity"/>
    <property type="evidence" value="ECO:0007669"/>
    <property type="project" value="UniProtKB-EC"/>
</dbReference>